<evidence type="ECO:0000256" key="2">
    <source>
        <dbReference type="ARBA" id="ARBA00022692"/>
    </source>
</evidence>
<name>A0ABM0MHI2_SACKO</name>
<evidence type="ECO:0000259" key="10">
    <source>
        <dbReference type="PROSITE" id="PS50262"/>
    </source>
</evidence>
<dbReference type="InterPro" id="IPR000276">
    <property type="entry name" value="GPCR_Rhodpsn"/>
</dbReference>
<sequence>MSSPQSSILVSIYTLGAIAFDRYGAVMFPMAHNTSRQKKAGTVMIIWVLCFLYSVPLAIFKTYEVFPNGHTTVAICYDDWPGNWYVVYEWISFAVSYVLPLLAISILYARMGKMLRGHRSPGQQDDTRCLRQRRAIRKAVNSLIAIVLLFVVCWLPVKVYGLLIPIYERDRYLENQQFKMAFKCTLYIWILISDCIFNPIVYVLLSDKFQADVKKLCCRCVGTHNLEQPYIQVARSSASTTAANTTAVELEKYTVKVE</sequence>
<dbReference type="RefSeq" id="XP_006819473.1">
    <property type="nucleotide sequence ID" value="XM_006819410.1"/>
</dbReference>
<feature type="transmembrane region" description="Helical" evidence="9">
    <location>
        <begin position="6"/>
        <end position="28"/>
    </location>
</feature>
<dbReference type="Pfam" id="PF00001">
    <property type="entry name" value="7tm_1"/>
    <property type="match status" value="1"/>
</dbReference>
<accession>A0ABM0MHI2</accession>
<protein>
    <submittedName>
        <fullName evidence="12">Substance-P receptor-like</fullName>
    </submittedName>
</protein>
<feature type="transmembrane region" description="Helical" evidence="9">
    <location>
        <begin position="186"/>
        <end position="205"/>
    </location>
</feature>
<evidence type="ECO:0000256" key="9">
    <source>
        <dbReference type="SAM" id="Phobius"/>
    </source>
</evidence>
<feature type="transmembrane region" description="Helical" evidence="9">
    <location>
        <begin position="40"/>
        <end position="60"/>
    </location>
</feature>
<dbReference type="SUPFAM" id="SSF81321">
    <property type="entry name" value="Family A G protein-coupled receptor-like"/>
    <property type="match status" value="1"/>
</dbReference>
<keyword evidence="5 9" id="KW-0472">Membrane</keyword>
<evidence type="ECO:0000256" key="7">
    <source>
        <dbReference type="ARBA" id="ARBA00023224"/>
    </source>
</evidence>
<keyword evidence="11" id="KW-1185">Reference proteome</keyword>
<gene>
    <name evidence="12" type="primary">LOC102808064</name>
</gene>
<evidence type="ECO:0000256" key="5">
    <source>
        <dbReference type="ARBA" id="ARBA00023136"/>
    </source>
</evidence>
<keyword evidence="2 8" id="KW-0812">Transmembrane</keyword>
<keyword evidence="4 8" id="KW-0297">G-protein coupled receptor</keyword>
<feature type="transmembrane region" description="Helical" evidence="9">
    <location>
        <begin position="90"/>
        <end position="109"/>
    </location>
</feature>
<dbReference type="PROSITE" id="PS50262">
    <property type="entry name" value="G_PROTEIN_RECEP_F1_2"/>
    <property type="match status" value="1"/>
</dbReference>
<dbReference type="Gene3D" id="1.20.1070.10">
    <property type="entry name" value="Rhodopsin 7-helix transmembrane proteins"/>
    <property type="match status" value="1"/>
</dbReference>
<feature type="transmembrane region" description="Helical" evidence="9">
    <location>
        <begin position="140"/>
        <end position="166"/>
    </location>
</feature>
<evidence type="ECO:0000256" key="4">
    <source>
        <dbReference type="ARBA" id="ARBA00023040"/>
    </source>
</evidence>
<dbReference type="GeneID" id="102808064"/>
<dbReference type="InterPro" id="IPR017452">
    <property type="entry name" value="GPCR_Rhodpsn_7TM"/>
</dbReference>
<comment type="subcellular location">
    <subcellularLocation>
        <location evidence="1">Membrane</location>
        <topology evidence="1">Multi-pass membrane protein</topology>
    </subcellularLocation>
</comment>
<dbReference type="PRINTS" id="PR00237">
    <property type="entry name" value="GPCRRHODOPSN"/>
</dbReference>
<evidence type="ECO:0000256" key="6">
    <source>
        <dbReference type="ARBA" id="ARBA00023170"/>
    </source>
</evidence>
<proteinExistence type="inferred from homology"/>
<evidence type="ECO:0000313" key="11">
    <source>
        <dbReference type="Proteomes" id="UP000694865"/>
    </source>
</evidence>
<evidence type="ECO:0000256" key="1">
    <source>
        <dbReference type="ARBA" id="ARBA00004141"/>
    </source>
</evidence>
<dbReference type="PANTHER" id="PTHR45695">
    <property type="entry name" value="LEUCOKININ RECEPTOR-RELATED"/>
    <property type="match status" value="1"/>
</dbReference>
<keyword evidence="6 8" id="KW-0675">Receptor</keyword>
<keyword evidence="3 9" id="KW-1133">Transmembrane helix</keyword>
<evidence type="ECO:0000256" key="3">
    <source>
        <dbReference type="ARBA" id="ARBA00022989"/>
    </source>
</evidence>
<comment type="similarity">
    <text evidence="8">Belongs to the G-protein coupled receptor 1 family.</text>
</comment>
<dbReference type="PANTHER" id="PTHR45695:SF9">
    <property type="entry name" value="LEUCOKININ RECEPTOR"/>
    <property type="match status" value="1"/>
</dbReference>
<evidence type="ECO:0000313" key="12">
    <source>
        <dbReference type="RefSeq" id="XP_006819473.1"/>
    </source>
</evidence>
<dbReference type="PROSITE" id="PS00237">
    <property type="entry name" value="G_PROTEIN_RECEP_F1_1"/>
    <property type="match status" value="1"/>
</dbReference>
<organism evidence="11 12">
    <name type="scientific">Saccoglossus kowalevskii</name>
    <name type="common">Acorn worm</name>
    <dbReference type="NCBI Taxonomy" id="10224"/>
    <lineage>
        <taxon>Eukaryota</taxon>
        <taxon>Metazoa</taxon>
        <taxon>Hemichordata</taxon>
        <taxon>Enteropneusta</taxon>
        <taxon>Harrimaniidae</taxon>
        <taxon>Saccoglossus</taxon>
    </lineage>
</organism>
<dbReference type="Proteomes" id="UP000694865">
    <property type="component" value="Unplaced"/>
</dbReference>
<feature type="domain" description="G-protein coupled receptors family 1 profile" evidence="10">
    <location>
        <begin position="1"/>
        <end position="202"/>
    </location>
</feature>
<evidence type="ECO:0000256" key="8">
    <source>
        <dbReference type="RuleBase" id="RU000688"/>
    </source>
</evidence>
<reference evidence="12" key="1">
    <citation type="submission" date="2025-08" db="UniProtKB">
        <authorList>
            <consortium name="RefSeq"/>
        </authorList>
    </citation>
    <scope>IDENTIFICATION</scope>
    <source>
        <tissue evidence="12">Testes</tissue>
    </source>
</reference>
<keyword evidence="7 8" id="KW-0807">Transducer</keyword>